<keyword evidence="2" id="KW-1185">Reference proteome</keyword>
<comment type="caution">
    <text evidence="1">The sequence shown here is derived from an EMBL/GenBank/DDBJ whole genome shotgun (WGS) entry which is preliminary data.</text>
</comment>
<reference evidence="1 2" key="1">
    <citation type="submission" date="2021-03" db="EMBL/GenBank/DDBJ databases">
        <title>Sequencing the genomes of 1000 actinobacteria strains.</title>
        <authorList>
            <person name="Klenk H.-P."/>
        </authorList>
    </citation>
    <scope>NUCLEOTIDE SEQUENCE [LARGE SCALE GENOMIC DNA]</scope>
    <source>
        <strain evidence="1 2">DSM 44580</strain>
    </source>
</reference>
<evidence type="ECO:0000313" key="2">
    <source>
        <dbReference type="Proteomes" id="UP001519363"/>
    </source>
</evidence>
<accession>A0ABS5ARF9</accession>
<name>A0ABS5ARF9_9PSEU</name>
<dbReference type="EMBL" id="JAGIOO010000001">
    <property type="protein sequence ID" value="MBP2479159.1"/>
    <property type="molecule type" value="Genomic_DNA"/>
</dbReference>
<dbReference type="Proteomes" id="UP001519363">
    <property type="component" value="Unassembled WGS sequence"/>
</dbReference>
<dbReference type="InterPro" id="IPR011944">
    <property type="entry name" value="Steroid_delta5-4_isomerase"/>
</dbReference>
<protein>
    <submittedName>
        <fullName evidence="1">Uncharacterized protein (TIGR02246 family)</fullName>
    </submittedName>
</protein>
<dbReference type="NCBIfam" id="TIGR02246">
    <property type="entry name" value="SgcJ/EcaC family oxidoreductase"/>
    <property type="match status" value="1"/>
</dbReference>
<dbReference type="RefSeq" id="WP_086789091.1">
    <property type="nucleotide sequence ID" value="NZ_JAGIOO010000001.1"/>
</dbReference>
<sequence>MSDETILRAVLDQWREAVNAHEPGKVAALFTEDAIFQGLRPYSVGPAGVEDYYAGQPLGLRAEYEVQETRRLAGDVLLGYVAVDFTFPDGRVAEVQLGLLLRGDRIAHYQVSPRPR</sequence>
<organism evidence="1 2">
    <name type="scientific">Crossiella equi</name>
    <dbReference type="NCBI Taxonomy" id="130796"/>
    <lineage>
        <taxon>Bacteria</taxon>
        <taxon>Bacillati</taxon>
        <taxon>Actinomycetota</taxon>
        <taxon>Actinomycetes</taxon>
        <taxon>Pseudonocardiales</taxon>
        <taxon>Pseudonocardiaceae</taxon>
        <taxon>Crossiella</taxon>
    </lineage>
</organism>
<gene>
    <name evidence="1" type="ORF">JOF53_008031</name>
</gene>
<dbReference type="Gene3D" id="3.10.450.50">
    <property type="match status" value="1"/>
</dbReference>
<evidence type="ECO:0000313" key="1">
    <source>
        <dbReference type="EMBL" id="MBP2479159.1"/>
    </source>
</evidence>
<dbReference type="InterPro" id="IPR032710">
    <property type="entry name" value="NTF2-like_dom_sf"/>
</dbReference>
<proteinExistence type="predicted"/>
<dbReference type="SUPFAM" id="SSF54427">
    <property type="entry name" value="NTF2-like"/>
    <property type="match status" value="1"/>
</dbReference>